<evidence type="ECO:0000313" key="2">
    <source>
        <dbReference type="EMBL" id="MBS2545392.1"/>
    </source>
</evidence>
<sequence length="105" mass="11368">MTTVPTCASGAGEPGMVLDLLAGDGWSCDAYGSNVTIQSADHRLKVQFRPERAPTVPRQPLWLVDYWPADGDSGHFWRATFTDDTPAELIAAFCVLLGDDVELAD</sequence>
<protein>
    <submittedName>
        <fullName evidence="2">DUF317 domain-containing protein</fullName>
    </submittedName>
</protein>
<comment type="caution">
    <text evidence="2">The sequence shown here is derived from an EMBL/GenBank/DDBJ whole genome shotgun (WGS) entry which is preliminary data.</text>
</comment>
<evidence type="ECO:0000313" key="3">
    <source>
        <dbReference type="Proteomes" id="UP000730482"/>
    </source>
</evidence>
<proteinExistence type="predicted"/>
<feature type="domain" description="DUF317" evidence="1">
    <location>
        <begin position="39"/>
        <end position="94"/>
    </location>
</feature>
<accession>A0ABS5KH77</accession>
<dbReference type="RefSeq" id="WP_212007057.1">
    <property type="nucleotide sequence ID" value="NZ_JAAFYZ010000002.1"/>
</dbReference>
<organism evidence="2 3">
    <name type="scientific">Catenulispora pinistramenti</name>
    <dbReference type="NCBI Taxonomy" id="2705254"/>
    <lineage>
        <taxon>Bacteria</taxon>
        <taxon>Bacillati</taxon>
        <taxon>Actinomycetota</taxon>
        <taxon>Actinomycetes</taxon>
        <taxon>Catenulisporales</taxon>
        <taxon>Catenulisporaceae</taxon>
        <taxon>Catenulispora</taxon>
    </lineage>
</organism>
<dbReference type="InterPro" id="IPR005523">
    <property type="entry name" value="DUF317_SPDY"/>
</dbReference>
<dbReference type="EMBL" id="JAAFYZ010000002">
    <property type="protein sequence ID" value="MBS2545392.1"/>
    <property type="molecule type" value="Genomic_DNA"/>
</dbReference>
<name>A0ABS5KH77_9ACTN</name>
<keyword evidence="3" id="KW-1185">Reference proteome</keyword>
<gene>
    <name evidence="2" type="ORF">KGQ19_00770</name>
</gene>
<reference evidence="2 3" key="1">
    <citation type="submission" date="2020-02" db="EMBL/GenBank/DDBJ databases">
        <title>Acidophilic actinobacteria isolated from forest soil.</title>
        <authorList>
            <person name="Golinska P."/>
        </authorList>
    </citation>
    <scope>NUCLEOTIDE SEQUENCE [LARGE SCALE GENOMIC DNA]</scope>
    <source>
        <strain evidence="2 3">NL8</strain>
    </source>
</reference>
<dbReference type="Pfam" id="PF03771">
    <property type="entry name" value="SPDY"/>
    <property type="match status" value="1"/>
</dbReference>
<dbReference type="Proteomes" id="UP000730482">
    <property type="component" value="Unassembled WGS sequence"/>
</dbReference>
<evidence type="ECO:0000259" key="1">
    <source>
        <dbReference type="Pfam" id="PF03771"/>
    </source>
</evidence>